<evidence type="ECO:0000313" key="6">
    <source>
        <dbReference type="Proteomes" id="UP000626109"/>
    </source>
</evidence>
<feature type="repeat" description="WD" evidence="3">
    <location>
        <begin position="404"/>
        <end position="437"/>
    </location>
</feature>
<protein>
    <recommendedName>
        <fullName evidence="7">Coronin</fullName>
    </recommendedName>
</protein>
<dbReference type="Pfam" id="PF00400">
    <property type="entry name" value="WD40"/>
    <property type="match status" value="2"/>
</dbReference>
<dbReference type="PROSITE" id="PS00678">
    <property type="entry name" value="WD_REPEATS_1"/>
    <property type="match status" value="2"/>
</dbReference>
<keyword evidence="1 3" id="KW-0853">WD repeat</keyword>
<keyword evidence="2" id="KW-0677">Repeat</keyword>
<gene>
    <name evidence="5" type="ORF">PGLA2088_LOCUS35228</name>
</gene>
<dbReference type="InterPro" id="IPR019775">
    <property type="entry name" value="WD40_repeat_CS"/>
</dbReference>
<dbReference type="PANTHER" id="PTHR44019">
    <property type="entry name" value="WD REPEAT-CONTAINING PROTEIN 55"/>
    <property type="match status" value="1"/>
</dbReference>
<feature type="region of interest" description="Disordered" evidence="4">
    <location>
        <begin position="532"/>
        <end position="566"/>
    </location>
</feature>
<sequence>MDADSFVKAMHAEKCSLLLQPARSRCSRFQGTNETVSSSMAKFNPLQSDPQSILGHSGVKSLTDSTGKNEGDARTWLLSVEARPEPSLKVWDIGRQGCYKLASAEGPDAQRGMWATAVLADFACLRALVATRDRRLQLWDLRQLGRCICESEPEVGGAPAALRMDRLCGPHPRALCASRDGNLHFVDVSGNFASKMPTTLTLKAHAEEVRHASVDWSDEEGDMVRATTVSVDGEALFWNIPVSSLHAQLTVEEIQEKRLALEASLGTSGISSQASQLINAGQAAGRKQDGDRNDKGPPLLPRRLPQGRQFKTRVSSYRHTVNEDQICALTGSKSGDLHAWCWGPEAPEDEQDRLVELDPLPGHTDQVSTLCASFESSWAVSGSCDGTLCVWNLDPDFLGCDSVLEGHTRSVRSVVCDFPLNRAISSSADDTLRIWNLGLGRGSHGALSDSGLLATLLPANFGGSGPREVVASFAAGAAAVTTRSGGFQFWDLASQTCTVSLQGHPGAIFAVQLGGGGPSEAAYAPPAPEVVKEEGLFSDDDESTDALPQQVDDASSQDEGDPYTQLPLACTHGLNWSRSEW</sequence>
<evidence type="ECO:0008006" key="7">
    <source>
        <dbReference type="Google" id="ProtNLM"/>
    </source>
</evidence>
<evidence type="ECO:0000256" key="4">
    <source>
        <dbReference type="SAM" id="MobiDB-lite"/>
    </source>
</evidence>
<proteinExistence type="predicted"/>
<evidence type="ECO:0000313" key="5">
    <source>
        <dbReference type="EMBL" id="CAE8709021.1"/>
    </source>
</evidence>
<dbReference type="EMBL" id="CAJNNW010031780">
    <property type="protein sequence ID" value="CAE8709021.1"/>
    <property type="molecule type" value="Genomic_DNA"/>
</dbReference>
<dbReference type="Proteomes" id="UP000626109">
    <property type="component" value="Unassembled WGS sequence"/>
</dbReference>
<feature type="region of interest" description="Disordered" evidence="4">
    <location>
        <begin position="278"/>
        <end position="305"/>
    </location>
</feature>
<reference evidence="5" key="1">
    <citation type="submission" date="2021-02" db="EMBL/GenBank/DDBJ databases">
        <authorList>
            <person name="Dougan E. K."/>
            <person name="Rhodes N."/>
            <person name="Thang M."/>
            <person name="Chan C."/>
        </authorList>
    </citation>
    <scope>NUCLEOTIDE SEQUENCE</scope>
</reference>
<dbReference type="InterPro" id="IPR015943">
    <property type="entry name" value="WD40/YVTN_repeat-like_dom_sf"/>
</dbReference>
<evidence type="ECO:0000256" key="2">
    <source>
        <dbReference type="ARBA" id="ARBA00022737"/>
    </source>
</evidence>
<dbReference type="PROSITE" id="PS50082">
    <property type="entry name" value="WD_REPEATS_2"/>
    <property type="match status" value="2"/>
</dbReference>
<dbReference type="InterPro" id="IPR036322">
    <property type="entry name" value="WD40_repeat_dom_sf"/>
</dbReference>
<dbReference type="PANTHER" id="PTHR44019:SF8">
    <property type="entry name" value="POC1 CENTRIOLAR PROTEIN HOMOLOG"/>
    <property type="match status" value="1"/>
</dbReference>
<accession>A0A813KMX0</accession>
<dbReference type="Gene3D" id="2.130.10.10">
    <property type="entry name" value="YVTN repeat-like/Quinoprotein amine dehydrogenase"/>
    <property type="match status" value="2"/>
</dbReference>
<feature type="compositionally biased region" description="Basic and acidic residues" evidence="4">
    <location>
        <begin position="286"/>
        <end position="295"/>
    </location>
</feature>
<dbReference type="InterPro" id="IPR050505">
    <property type="entry name" value="WDR55/POC1"/>
</dbReference>
<dbReference type="SMART" id="SM00320">
    <property type="entry name" value="WD40"/>
    <property type="match status" value="2"/>
</dbReference>
<dbReference type="InterPro" id="IPR001680">
    <property type="entry name" value="WD40_rpt"/>
</dbReference>
<name>A0A813KMX0_POLGL</name>
<comment type="caution">
    <text evidence="5">The sequence shown here is derived from an EMBL/GenBank/DDBJ whole genome shotgun (WGS) entry which is preliminary data.</text>
</comment>
<feature type="repeat" description="WD" evidence="3">
    <location>
        <begin position="360"/>
        <end position="394"/>
    </location>
</feature>
<evidence type="ECO:0000256" key="1">
    <source>
        <dbReference type="ARBA" id="ARBA00022574"/>
    </source>
</evidence>
<dbReference type="PROSITE" id="PS50294">
    <property type="entry name" value="WD_REPEATS_REGION"/>
    <property type="match status" value="2"/>
</dbReference>
<dbReference type="SUPFAM" id="SSF50978">
    <property type="entry name" value="WD40 repeat-like"/>
    <property type="match status" value="2"/>
</dbReference>
<organism evidence="5 6">
    <name type="scientific">Polarella glacialis</name>
    <name type="common">Dinoflagellate</name>
    <dbReference type="NCBI Taxonomy" id="89957"/>
    <lineage>
        <taxon>Eukaryota</taxon>
        <taxon>Sar</taxon>
        <taxon>Alveolata</taxon>
        <taxon>Dinophyceae</taxon>
        <taxon>Suessiales</taxon>
        <taxon>Suessiaceae</taxon>
        <taxon>Polarella</taxon>
    </lineage>
</organism>
<dbReference type="AlphaFoldDB" id="A0A813KMX0"/>
<evidence type="ECO:0000256" key="3">
    <source>
        <dbReference type="PROSITE-ProRule" id="PRU00221"/>
    </source>
</evidence>